<dbReference type="AlphaFoldDB" id="A0A177ACI4"/>
<feature type="region of interest" description="Disordered" evidence="1">
    <location>
        <begin position="253"/>
        <end position="272"/>
    </location>
</feature>
<feature type="compositionally biased region" description="Basic and acidic residues" evidence="1">
    <location>
        <begin position="91"/>
        <end position="100"/>
    </location>
</feature>
<reference evidence="2" key="1">
    <citation type="submission" date="2016-03" db="EMBL/GenBank/DDBJ databases">
        <title>Updated assembly of Pseudogymnoascus destructans, the fungus causing white-nose syndrome of bats.</title>
        <authorList>
            <person name="Palmer J.M."/>
            <person name="Drees K.P."/>
            <person name="Foster J.T."/>
            <person name="Lindner D.L."/>
        </authorList>
    </citation>
    <scope>NUCLEOTIDE SEQUENCE [LARGE SCALE GENOMIC DNA]</scope>
    <source>
        <strain evidence="2">20631-21</strain>
    </source>
</reference>
<name>A0A177ACI4_9PEZI</name>
<evidence type="ECO:0000313" key="2">
    <source>
        <dbReference type="EMBL" id="OAF59816.1"/>
    </source>
</evidence>
<dbReference type="VEuPathDB" id="FungiDB:GMDG_02658"/>
<dbReference type="Pfam" id="PF17242">
    <property type="entry name" value="DUF5315"/>
    <property type="match status" value="1"/>
</dbReference>
<dbReference type="OrthoDB" id="4158841at2759"/>
<protein>
    <submittedName>
        <fullName evidence="2">Uncharacterized protein</fullName>
    </submittedName>
</protein>
<dbReference type="RefSeq" id="XP_024325099.1">
    <property type="nucleotide sequence ID" value="XM_024467321.1"/>
</dbReference>
<feature type="region of interest" description="Disordered" evidence="1">
    <location>
        <begin position="70"/>
        <end position="100"/>
    </location>
</feature>
<dbReference type="GeneID" id="36286752"/>
<dbReference type="EMBL" id="KV441393">
    <property type="protein sequence ID" value="OAF59816.1"/>
    <property type="molecule type" value="Genomic_DNA"/>
</dbReference>
<feature type="region of interest" description="Disordered" evidence="1">
    <location>
        <begin position="1"/>
        <end position="40"/>
    </location>
</feature>
<proteinExistence type="predicted"/>
<gene>
    <name evidence="2" type="ORF">VC83_03678</name>
</gene>
<feature type="compositionally biased region" description="Polar residues" evidence="1">
    <location>
        <begin position="263"/>
        <end position="272"/>
    </location>
</feature>
<evidence type="ECO:0000256" key="1">
    <source>
        <dbReference type="SAM" id="MobiDB-lite"/>
    </source>
</evidence>
<organism evidence="2">
    <name type="scientific">Pseudogymnoascus destructans</name>
    <dbReference type="NCBI Taxonomy" id="655981"/>
    <lineage>
        <taxon>Eukaryota</taxon>
        <taxon>Fungi</taxon>
        <taxon>Dikarya</taxon>
        <taxon>Ascomycota</taxon>
        <taxon>Pezizomycotina</taxon>
        <taxon>Leotiomycetes</taxon>
        <taxon>Thelebolales</taxon>
        <taxon>Thelebolaceae</taxon>
        <taxon>Pseudogymnoascus</taxon>
    </lineage>
</organism>
<sequence>MSQTPTNKGRLREPPPSLFLGPPSQNASNISLAGPSQMGTNLAQTTNAMTVSSNGSRIPLTRQRSNWHVPRVNGEGLNDPTNISTIPRPLPRMESESQKQADKTDALWAQMQSTLEEVEINAVNGMQVFGPEHTKALDSLRMAQIALAQAWVRSGADDAVETIDRSATWCRGSLLPGEGREETEGKSASGVSGSIPVDVNTDALDEETDADTRLARQRREANDEYFQRVNGGVLDVVAKLQVVADAMKAVEKESRDIWEDSEASLSTESIPQ</sequence>
<dbReference type="Proteomes" id="UP000077154">
    <property type="component" value="Unassembled WGS sequence"/>
</dbReference>
<feature type="region of interest" description="Disordered" evidence="1">
    <location>
        <begin position="174"/>
        <end position="211"/>
    </location>
</feature>
<dbReference type="eggNOG" id="ENOG502SATJ">
    <property type="taxonomic scope" value="Eukaryota"/>
</dbReference>
<accession>A0A177ACI4</accession>